<evidence type="ECO:0000313" key="1">
    <source>
        <dbReference type="EMBL" id="KIY00015.1"/>
    </source>
</evidence>
<proteinExistence type="predicted"/>
<reference evidence="1 2" key="1">
    <citation type="submission" date="2015-01" db="EMBL/GenBank/DDBJ databases">
        <title>The Genome Sequence of Fonsecaea multimorphosa CBS 102226.</title>
        <authorList>
            <consortium name="The Broad Institute Genomics Platform"/>
            <person name="Cuomo C."/>
            <person name="de Hoog S."/>
            <person name="Gorbushina A."/>
            <person name="Stielow B."/>
            <person name="Teixiera M."/>
            <person name="Abouelleil A."/>
            <person name="Chapman S.B."/>
            <person name="Priest M."/>
            <person name="Young S.K."/>
            <person name="Wortman J."/>
            <person name="Nusbaum C."/>
            <person name="Birren B."/>
        </authorList>
    </citation>
    <scope>NUCLEOTIDE SEQUENCE [LARGE SCALE GENOMIC DNA]</scope>
    <source>
        <strain evidence="1 2">CBS 102226</strain>
    </source>
</reference>
<accession>A0A0D2KA35</accession>
<dbReference type="OrthoDB" id="5102065at2759"/>
<protein>
    <submittedName>
        <fullName evidence="1">Uncharacterized protein</fullName>
    </submittedName>
</protein>
<sequence>MCDDDRTQTQAVRDLGFFRLHSHVMPTAPETYLLDHLDHFVLFTSRFFFFFFFDLYDDYGSDYAFNHVNTIDHNNDYTFTYNYNNHYNNHAFNHDYIFDYNHNHNHNHGYDHDHDYNDNHYHDYIRSSLLITYQNDPTNLNVNGYTTALNSQAYFIDFESTPGDTFALDSSTGYISDVTGAAAGDLAFYSTSVGATSFILVSTADYAASQGGTQLICSLDGDDNLSCDFGESPGDFWLCGGHLNIVQAGYDFTNTCSAGTAVELGSVKLVPTV</sequence>
<keyword evidence="2" id="KW-1185">Reference proteome</keyword>
<dbReference type="Proteomes" id="UP000053411">
    <property type="component" value="Unassembled WGS sequence"/>
</dbReference>
<dbReference type="EMBL" id="KN848068">
    <property type="protein sequence ID" value="KIY00015.1"/>
    <property type="molecule type" value="Genomic_DNA"/>
</dbReference>
<dbReference type="GeneID" id="27710398"/>
<dbReference type="VEuPathDB" id="FungiDB:Z520_04652"/>
<name>A0A0D2KA35_9EURO</name>
<dbReference type="RefSeq" id="XP_016634137.1">
    <property type="nucleotide sequence ID" value="XM_016775157.1"/>
</dbReference>
<organism evidence="1 2">
    <name type="scientific">Fonsecaea multimorphosa CBS 102226</name>
    <dbReference type="NCBI Taxonomy" id="1442371"/>
    <lineage>
        <taxon>Eukaryota</taxon>
        <taxon>Fungi</taxon>
        <taxon>Dikarya</taxon>
        <taxon>Ascomycota</taxon>
        <taxon>Pezizomycotina</taxon>
        <taxon>Eurotiomycetes</taxon>
        <taxon>Chaetothyriomycetidae</taxon>
        <taxon>Chaetothyriales</taxon>
        <taxon>Herpotrichiellaceae</taxon>
        <taxon>Fonsecaea</taxon>
    </lineage>
</organism>
<dbReference type="AlphaFoldDB" id="A0A0D2KA35"/>
<evidence type="ECO:0000313" key="2">
    <source>
        <dbReference type="Proteomes" id="UP000053411"/>
    </source>
</evidence>
<gene>
    <name evidence="1" type="ORF">Z520_04652</name>
</gene>